<reference evidence="3" key="2">
    <citation type="submission" date="2023-11" db="UniProtKB">
        <authorList>
            <consortium name="WormBaseParasite"/>
        </authorList>
    </citation>
    <scope>IDENTIFICATION</scope>
</reference>
<dbReference type="Proteomes" id="UP000050795">
    <property type="component" value="Unassembled WGS sequence"/>
</dbReference>
<keyword evidence="1" id="KW-0472">Membrane</keyword>
<protein>
    <submittedName>
        <fullName evidence="3">Uncharacterized protein</fullName>
    </submittedName>
</protein>
<evidence type="ECO:0000256" key="1">
    <source>
        <dbReference type="SAM" id="Phobius"/>
    </source>
</evidence>
<keyword evidence="2" id="KW-1185">Reference proteome</keyword>
<reference evidence="2" key="1">
    <citation type="submission" date="2022-06" db="EMBL/GenBank/DDBJ databases">
        <authorList>
            <person name="Berger JAMES D."/>
            <person name="Berger JAMES D."/>
        </authorList>
    </citation>
    <scope>NUCLEOTIDE SEQUENCE [LARGE SCALE GENOMIC DNA]</scope>
</reference>
<accession>A0AA85JWH3</accession>
<name>A0AA85JWH3_TRIRE</name>
<organism evidence="2 3">
    <name type="scientific">Trichobilharzia regenti</name>
    <name type="common">Nasal bird schistosome</name>
    <dbReference type="NCBI Taxonomy" id="157069"/>
    <lineage>
        <taxon>Eukaryota</taxon>
        <taxon>Metazoa</taxon>
        <taxon>Spiralia</taxon>
        <taxon>Lophotrochozoa</taxon>
        <taxon>Platyhelminthes</taxon>
        <taxon>Trematoda</taxon>
        <taxon>Digenea</taxon>
        <taxon>Strigeidida</taxon>
        <taxon>Schistosomatoidea</taxon>
        <taxon>Schistosomatidae</taxon>
        <taxon>Trichobilharzia</taxon>
    </lineage>
</organism>
<evidence type="ECO:0000313" key="3">
    <source>
        <dbReference type="WBParaSite" id="TREG1_55330.1"/>
    </source>
</evidence>
<dbReference type="AlphaFoldDB" id="A0AA85JWH3"/>
<proteinExistence type="predicted"/>
<keyword evidence="1" id="KW-1133">Transmembrane helix</keyword>
<evidence type="ECO:0000313" key="2">
    <source>
        <dbReference type="Proteomes" id="UP000050795"/>
    </source>
</evidence>
<dbReference type="WBParaSite" id="TREG1_55330.1">
    <property type="protein sequence ID" value="TREG1_55330.1"/>
    <property type="gene ID" value="TREG1_55330"/>
</dbReference>
<feature type="transmembrane region" description="Helical" evidence="1">
    <location>
        <begin position="32"/>
        <end position="59"/>
    </location>
</feature>
<sequence length="103" mass="11663">MNENVVKLLPRKEYVSAYTQYMSDDGGQRLSAAAIAGISIGVIVGVLILILIGVLIYYFRLRHKRYECAYDTEEALGNNFTSAEHALQQKYHNHPDVKAELYI</sequence>
<keyword evidence="1" id="KW-0812">Transmembrane</keyword>